<protein>
    <recommendedName>
        <fullName evidence="5">Zinc ribbon domain-containing protein</fullName>
    </recommendedName>
</protein>
<feature type="compositionally biased region" description="Basic and acidic residues" evidence="1">
    <location>
        <begin position="395"/>
        <end position="406"/>
    </location>
</feature>
<feature type="compositionally biased region" description="Low complexity" evidence="1">
    <location>
        <begin position="377"/>
        <end position="389"/>
    </location>
</feature>
<accession>B2TC32</accession>
<keyword evidence="2" id="KW-0472">Membrane</keyword>
<evidence type="ECO:0000256" key="1">
    <source>
        <dbReference type="SAM" id="MobiDB-lite"/>
    </source>
</evidence>
<gene>
    <name evidence="3" type="ordered locus">Bphyt_4888</name>
</gene>
<reference evidence="3 4" key="1">
    <citation type="journal article" date="2011" name="J. Bacteriol.">
        <title>Complete genome sequence of the plant growth-promoting endophyte Burkholderia phytofirmans strain PsJN.</title>
        <authorList>
            <person name="Weilharter A."/>
            <person name="Mitter B."/>
            <person name="Shin M.V."/>
            <person name="Chain P.S."/>
            <person name="Nowak J."/>
            <person name="Sessitsch A."/>
        </authorList>
    </citation>
    <scope>NUCLEOTIDE SEQUENCE [LARGE SCALE GENOMIC DNA]</scope>
    <source>
        <strain evidence="4">DSM 17436 / LMG 22146 / PsJN</strain>
    </source>
</reference>
<keyword evidence="2" id="KW-0812">Transmembrane</keyword>
<name>B2TC32_PARPJ</name>
<dbReference type="HOGENOM" id="CLU_695751_0_0_4"/>
<dbReference type="OrthoDB" id="9004488at2"/>
<dbReference type="EMBL" id="CP001053">
    <property type="protein sequence ID" value="ACD19252.1"/>
    <property type="molecule type" value="Genomic_DNA"/>
</dbReference>
<evidence type="ECO:0000313" key="3">
    <source>
        <dbReference type="EMBL" id="ACD19252.1"/>
    </source>
</evidence>
<dbReference type="eggNOG" id="ENOG503023M">
    <property type="taxonomic scope" value="Bacteria"/>
</dbReference>
<evidence type="ECO:0008006" key="5">
    <source>
        <dbReference type="Google" id="ProtNLM"/>
    </source>
</evidence>
<dbReference type="RefSeq" id="WP_012426764.1">
    <property type="nucleotide sequence ID" value="NC_010676.1"/>
</dbReference>
<evidence type="ECO:0000256" key="2">
    <source>
        <dbReference type="SAM" id="Phobius"/>
    </source>
</evidence>
<evidence type="ECO:0000313" key="4">
    <source>
        <dbReference type="Proteomes" id="UP000001739"/>
    </source>
</evidence>
<dbReference type="KEGG" id="bpy:Bphyt_4888"/>
<dbReference type="Proteomes" id="UP000001739">
    <property type="component" value="Chromosome 2"/>
</dbReference>
<organism evidence="3 4">
    <name type="scientific">Paraburkholderia phytofirmans (strain DSM 17436 / LMG 22146 / PsJN)</name>
    <name type="common">Burkholderia phytofirmans</name>
    <dbReference type="NCBI Taxonomy" id="398527"/>
    <lineage>
        <taxon>Bacteria</taxon>
        <taxon>Pseudomonadati</taxon>
        <taxon>Pseudomonadota</taxon>
        <taxon>Betaproteobacteria</taxon>
        <taxon>Burkholderiales</taxon>
        <taxon>Burkholderiaceae</taxon>
        <taxon>Paraburkholderia</taxon>
    </lineage>
</organism>
<proteinExistence type="predicted"/>
<feature type="region of interest" description="Disordered" evidence="1">
    <location>
        <begin position="327"/>
        <end position="424"/>
    </location>
</feature>
<keyword evidence="2" id="KW-1133">Transmembrane helix</keyword>
<feature type="transmembrane region" description="Helical" evidence="2">
    <location>
        <begin position="124"/>
        <end position="144"/>
    </location>
</feature>
<dbReference type="STRING" id="398527.Bphyt_4888"/>
<sequence>MSTQTLLGHSFPTPCKRCGGALYRQVDYCPYCGAVHPLDAGPHKRTVIPGSRASAMNKVAQKNSLDPATADDTDPTTRAAFMAEPAHAEAAMPASALVSQDRPIQPLPALPNAAGRGSISLRKMLYAIGAVVVIGLAYVGYALFSDRDLSSGNSEQSAESETTQDARTTTGTIALYSPTQPAIQAGAAGKPATSVNPAKPAPVISATPVAPPVATVPAKPAPKFRDAAQAVQAARLASRANDLSAAQAALGVAQTMQPGNSDAADLATELMPLTARRDAALQAAQTCAAQQTWSCARQFANEALAIDTGSDTAKSILERVIRETGWAPLNPRGAAGASPQGKPSAQAPAAPPSQQAAQLQTPLQAPLPKGMPPNGEAVAAAPRSTTAAPDGNSVEARERAIKDSGWKRPATNAAKPSAGGSPSQ</sequence>
<dbReference type="AlphaFoldDB" id="B2TC32"/>
<feature type="compositionally biased region" description="Low complexity" evidence="1">
    <location>
        <begin position="337"/>
        <end position="368"/>
    </location>
</feature>